<dbReference type="STRING" id="553510.B1H19_18970"/>
<protein>
    <submittedName>
        <fullName evidence="1">Uncharacterized protein</fullName>
    </submittedName>
</protein>
<evidence type="ECO:0000313" key="1">
    <source>
        <dbReference type="EMBL" id="ARF55991.1"/>
    </source>
</evidence>
<sequence length="264" mass="28686">MNMGQQITPERAYGRTTAKARTVHLAIGDKTLCGRPVRIAVPAEQALDGPLCGVCEQEEARRAVTPHAEGATIRTATGPGSPAAYVAALRSGDDVPMPTVVVEWMRQVIEAAAPTKGTDGKITYDDARRIRRESVALDKVRDELVLDAYVSGTPAMQIADDLLLTSAYVHRIVKQNPWSAVWRAERFDGEQWLPLGDKERGTIERPTGNAARVAERLLPPIIAKGVTGAPLRVLVWRDTEGPVDQARAVAEYNPGDFPSHPGRK</sequence>
<dbReference type="KEGG" id="sgv:B1H19_18970"/>
<evidence type="ECO:0000313" key="2">
    <source>
        <dbReference type="Proteomes" id="UP000192726"/>
    </source>
</evidence>
<proteinExistence type="predicted"/>
<name>A0A1V0TSX3_9ACTN</name>
<dbReference type="AlphaFoldDB" id="A0A1V0TSX3"/>
<gene>
    <name evidence="1" type="ORF">B1H19_18970</name>
</gene>
<keyword evidence="2" id="KW-1185">Reference proteome</keyword>
<reference evidence="1 2" key="1">
    <citation type="submission" date="2017-04" db="EMBL/GenBank/DDBJ databases">
        <title>Complete Genome Sequence of Streptomyces gilvosporeus F607, a Capable Producer of Natamycin.</title>
        <authorList>
            <person name="Zong G."/>
            <person name="Zhong C."/>
            <person name="Fu J."/>
            <person name="Qin R."/>
            <person name="Cao G."/>
        </authorList>
    </citation>
    <scope>NUCLEOTIDE SEQUENCE [LARGE SCALE GENOMIC DNA]</scope>
    <source>
        <strain evidence="1 2">F607</strain>
    </source>
</reference>
<organism evidence="1 2">
    <name type="scientific">Streptomyces gilvosporeus</name>
    <dbReference type="NCBI Taxonomy" id="553510"/>
    <lineage>
        <taxon>Bacteria</taxon>
        <taxon>Bacillati</taxon>
        <taxon>Actinomycetota</taxon>
        <taxon>Actinomycetes</taxon>
        <taxon>Kitasatosporales</taxon>
        <taxon>Streptomycetaceae</taxon>
        <taxon>Streptomyces</taxon>
    </lineage>
</organism>
<dbReference type="EMBL" id="CP020569">
    <property type="protein sequence ID" value="ARF55991.1"/>
    <property type="molecule type" value="Genomic_DNA"/>
</dbReference>
<accession>A0A1V0TSX3</accession>
<dbReference type="Proteomes" id="UP000192726">
    <property type="component" value="Chromosome"/>
</dbReference>